<reference evidence="9" key="1">
    <citation type="submission" date="2019-09" db="EMBL/GenBank/DDBJ databases">
        <title>Mumia zhuanghuii sp. nov. isolated from the intestinal contents of plateau pika (Ochotona curzoniae) in the Qinghai-Tibet plateau of China.</title>
        <authorList>
            <person name="Tian Z."/>
        </authorList>
    </citation>
    <scope>NUCLEOTIDE SEQUENCE [LARGE SCALE GENOMIC DNA]</scope>
    <source>
        <strain evidence="9">L-033</strain>
    </source>
</reference>
<comment type="caution">
    <text evidence="8">The sequence shown here is derived from an EMBL/GenBank/DDBJ whole genome shotgun (WGS) entry which is preliminary data.</text>
</comment>
<keyword evidence="2" id="KW-0812">Transmembrane</keyword>
<protein>
    <submittedName>
        <fullName evidence="8">DUF11 domain-containing protein</fullName>
    </submittedName>
</protein>
<evidence type="ECO:0000259" key="6">
    <source>
        <dbReference type="Pfam" id="PF21959"/>
    </source>
</evidence>
<feature type="domain" description="DUF6923" evidence="6">
    <location>
        <begin position="73"/>
        <end position="335"/>
    </location>
</feature>
<gene>
    <name evidence="8" type="ORF">F6B40_12010</name>
</gene>
<dbReference type="InterPro" id="IPR041033">
    <property type="entry name" value="SpaA_PFL_dom_1"/>
</dbReference>
<accession>A0A5N0TBD9</accession>
<dbReference type="EMBL" id="VYUY01000015">
    <property type="protein sequence ID" value="KAA9132403.1"/>
    <property type="molecule type" value="Genomic_DNA"/>
</dbReference>
<dbReference type="GO" id="GO:0005975">
    <property type="term" value="P:carbohydrate metabolic process"/>
    <property type="evidence" value="ECO:0007669"/>
    <property type="project" value="UniProtKB-ARBA"/>
</dbReference>
<name>A0A5N0TBD9_9MICO</name>
<keyword evidence="9" id="KW-1185">Reference proteome</keyword>
<dbReference type="InterPro" id="IPR047589">
    <property type="entry name" value="DUF11_rpt"/>
</dbReference>
<keyword evidence="2" id="KW-1133">Transmembrane helix</keyword>
<dbReference type="Gene3D" id="2.60.40.10">
    <property type="entry name" value="Immunoglobulins"/>
    <property type="match status" value="1"/>
</dbReference>
<evidence type="ECO:0000259" key="4">
    <source>
        <dbReference type="Pfam" id="PF01345"/>
    </source>
</evidence>
<dbReference type="RefSeq" id="WP_150894292.1">
    <property type="nucleotide sequence ID" value="NZ_VYUY01000015.1"/>
</dbReference>
<dbReference type="Proteomes" id="UP000326838">
    <property type="component" value="Unassembled WGS sequence"/>
</dbReference>
<dbReference type="Pfam" id="PF25549">
    <property type="entry name" value="DUF7927"/>
    <property type="match status" value="1"/>
</dbReference>
<evidence type="ECO:0000313" key="9">
    <source>
        <dbReference type="Proteomes" id="UP000326838"/>
    </source>
</evidence>
<dbReference type="Pfam" id="PF21959">
    <property type="entry name" value="DUF6923"/>
    <property type="match status" value="1"/>
</dbReference>
<keyword evidence="3" id="KW-0732">Signal</keyword>
<feature type="domain" description="DUF7927" evidence="7">
    <location>
        <begin position="464"/>
        <end position="592"/>
    </location>
</feature>
<evidence type="ECO:0000256" key="2">
    <source>
        <dbReference type="SAM" id="Phobius"/>
    </source>
</evidence>
<feature type="chain" id="PRO_5024331639" evidence="3">
    <location>
        <begin position="37"/>
        <end position="745"/>
    </location>
</feature>
<dbReference type="NCBIfam" id="TIGR01451">
    <property type="entry name" value="B_ant_repeat"/>
    <property type="match status" value="1"/>
</dbReference>
<evidence type="ECO:0000256" key="3">
    <source>
        <dbReference type="SAM" id="SignalP"/>
    </source>
</evidence>
<feature type="domain" description="SpaA-like prealbumin fold" evidence="5">
    <location>
        <begin position="595"/>
        <end position="692"/>
    </location>
</feature>
<feature type="region of interest" description="Disordered" evidence="1">
    <location>
        <begin position="370"/>
        <end position="391"/>
    </location>
</feature>
<keyword evidence="2" id="KW-0472">Membrane</keyword>
<dbReference type="InterPro" id="IPR054215">
    <property type="entry name" value="DUF6923"/>
</dbReference>
<dbReference type="Pfam" id="PF01345">
    <property type="entry name" value="DUF11"/>
    <property type="match status" value="1"/>
</dbReference>
<dbReference type="InterPro" id="IPR001434">
    <property type="entry name" value="OmcB-like_DUF11"/>
</dbReference>
<proteinExistence type="predicted"/>
<evidence type="ECO:0000313" key="8">
    <source>
        <dbReference type="EMBL" id="KAA9132403.1"/>
    </source>
</evidence>
<dbReference type="InterPro" id="IPR057687">
    <property type="entry name" value="DUF7927"/>
</dbReference>
<evidence type="ECO:0000259" key="7">
    <source>
        <dbReference type="Pfam" id="PF25549"/>
    </source>
</evidence>
<evidence type="ECO:0000259" key="5">
    <source>
        <dbReference type="Pfam" id="PF17802"/>
    </source>
</evidence>
<feature type="signal peptide" evidence="3">
    <location>
        <begin position="1"/>
        <end position="36"/>
    </location>
</feature>
<dbReference type="AlphaFoldDB" id="A0A5N0TBD9"/>
<organism evidence="8 9">
    <name type="scientific">Microbacterium caowuchunii</name>
    <dbReference type="NCBI Taxonomy" id="2614638"/>
    <lineage>
        <taxon>Bacteria</taxon>
        <taxon>Bacillati</taxon>
        <taxon>Actinomycetota</taxon>
        <taxon>Actinomycetes</taxon>
        <taxon>Micrococcales</taxon>
        <taxon>Microbacteriaceae</taxon>
        <taxon>Microbacterium</taxon>
    </lineage>
</organism>
<evidence type="ECO:0000256" key="1">
    <source>
        <dbReference type="SAM" id="MobiDB-lite"/>
    </source>
</evidence>
<feature type="domain" description="DUF11" evidence="4">
    <location>
        <begin position="340"/>
        <end position="455"/>
    </location>
</feature>
<sequence length="745" mass="77441">MSRRVRRLPRAAHAVLLFALLALLVPSIVAPGAAEAATPGGVDIAAEPVVEPAPGTAFDPQYPQVFIGQGFPPTVLLGGQQAPGALALAALGSTAGISYNAIGFNVNDGFIYGIQANTSAATDGTNHLVRIGRGGVAVDLGEIEGLPEPKAKPTTGNRVNTYTQGTFGGIPGPEGNSHLLYIRDYNNTDNENKLWVVNVETQSADQVTFTAGSKPISGVADFTWVGGQEYLGDRGSMFGASATKFFQITEIEGGGFAVRSYPNPITQMAGTGRQFGAAWTLGNGLLGFSDNTTGEVFVVEVFLSELVNDEPGLGFRLAARFEGPATQNNDGTSAPGGDVDLGIVKIGPANYAVGDTLDYTMLVTNHGPHPSSGSILTDTPPEELDEVTTTTDGCTVDDRTLTCVLGALAVGASTQVQMSATVVTPTTDPGGRVLNGALITGNEHDPNDSNNWSTTAADPYPPVLERAKSSIPVSGTQVTVGDLVSYELTFHNPGRVPVQVDQVDRFADVADDADLEGPVVAQPPLTVVAAATEMSITGTLAPGATATVRYAMRVNDPLPDDTNGVLGNFLVTRGETPPSTCDPTTRLCTTHPLVGTLTWNKVDGETPAVALAGSEWTLTRYDGAATPAVVPSSQIVVTDCVAESDADCTGADRDPAQGGFHVRDLPIGTYQLAETHAPAGYQQIQPIDIRVVSNVDYGDIVNIPVEGPTLPLTGGMGTSMFWALTGGSGVLAVAALFLQRRRMRA</sequence>
<dbReference type="InterPro" id="IPR013783">
    <property type="entry name" value="Ig-like_fold"/>
</dbReference>
<feature type="transmembrane region" description="Helical" evidence="2">
    <location>
        <begin position="720"/>
        <end position="738"/>
    </location>
</feature>
<dbReference type="Pfam" id="PF17802">
    <property type="entry name" value="SpaA"/>
    <property type="match status" value="1"/>
</dbReference>